<keyword evidence="3" id="KW-1185">Reference proteome</keyword>
<evidence type="ECO:0000313" key="3">
    <source>
        <dbReference type="Proteomes" id="UP000002532"/>
    </source>
</evidence>
<reference evidence="2 3" key="1">
    <citation type="journal article" date="2005" name="Infect. Immun.">
        <title>Comparative genomic analysis of Chlamydia trachomatis oculotropic and genitotropic strains.</title>
        <authorList>
            <person name="Carlson J.H."/>
            <person name="Porcella S.F."/>
            <person name="McClarty G."/>
            <person name="Caldwell H.D."/>
        </authorList>
    </citation>
    <scope>NUCLEOTIDE SEQUENCE [LARGE SCALE GENOMIC DNA]</scope>
    <source>
        <strain evidence="3">ATCC VR-571B / DSM 19440 / HAR-13</strain>
    </source>
</reference>
<feature type="compositionally biased region" description="Polar residues" evidence="1">
    <location>
        <begin position="305"/>
        <end position="314"/>
    </location>
</feature>
<feature type="region of interest" description="Disordered" evidence="1">
    <location>
        <begin position="34"/>
        <end position="54"/>
    </location>
</feature>
<feature type="compositionally biased region" description="Low complexity" evidence="1">
    <location>
        <begin position="541"/>
        <end position="554"/>
    </location>
</feature>
<protein>
    <submittedName>
        <fullName evidence="2">Uncharacterized protein</fullName>
    </submittedName>
</protein>
<dbReference type="EMBL" id="CP000051">
    <property type="protein sequence ID" value="AAX50301.1"/>
    <property type="molecule type" value="Genomic_DNA"/>
</dbReference>
<feature type="compositionally biased region" description="Polar residues" evidence="1">
    <location>
        <begin position="42"/>
        <end position="52"/>
    </location>
</feature>
<feature type="compositionally biased region" description="Low complexity" evidence="1">
    <location>
        <begin position="523"/>
        <end position="533"/>
    </location>
</feature>
<feature type="compositionally biased region" description="Acidic residues" evidence="1">
    <location>
        <begin position="249"/>
        <end position="261"/>
    </location>
</feature>
<proteinExistence type="predicted"/>
<evidence type="ECO:0000256" key="1">
    <source>
        <dbReference type="SAM" id="MobiDB-lite"/>
    </source>
</evidence>
<feature type="compositionally biased region" description="Polar residues" evidence="1">
    <location>
        <begin position="363"/>
        <end position="379"/>
    </location>
</feature>
<feature type="compositionally biased region" description="Low complexity" evidence="1">
    <location>
        <begin position="495"/>
        <end position="514"/>
    </location>
</feature>
<evidence type="ECO:0000313" key="2">
    <source>
        <dbReference type="EMBL" id="AAX50301.1"/>
    </source>
</evidence>
<gene>
    <name evidence="2" type="ordered locus">CTA_0054</name>
</gene>
<feature type="region of interest" description="Disordered" evidence="1">
    <location>
        <begin position="481"/>
        <end position="554"/>
    </location>
</feature>
<feature type="region of interest" description="Disordered" evidence="1">
    <location>
        <begin position="239"/>
        <end position="332"/>
    </location>
</feature>
<dbReference type="Proteomes" id="UP000002532">
    <property type="component" value="Chromosome"/>
</dbReference>
<dbReference type="AlphaFoldDB" id="A0A0H2X079"/>
<accession>A0A0H2X079</accession>
<name>A0A0H2X079_CHLTA</name>
<dbReference type="KEGG" id="cta:CTA_0054"/>
<feature type="compositionally biased region" description="Pro residues" evidence="1">
    <location>
        <begin position="396"/>
        <end position="410"/>
    </location>
</feature>
<organism evidence="2 3">
    <name type="scientific">Chlamydia trachomatis serovar A (strain ATCC VR-571B / DSM 19440 / HAR-13)</name>
    <dbReference type="NCBI Taxonomy" id="315277"/>
    <lineage>
        <taxon>Bacteria</taxon>
        <taxon>Pseudomonadati</taxon>
        <taxon>Chlamydiota</taxon>
        <taxon>Chlamydiia</taxon>
        <taxon>Chlamydiales</taxon>
        <taxon>Chlamydiaceae</taxon>
        <taxon>Chlamydia/Chlamydophila group</taxon>
        <taxon>Chlamydia</taxon>
    </lineage>
</organism>
<feature type="compositionally biased region" description="Polar residues" evidence="1">
    <location>
        <begin position="420"/>
        <end position="434"/>
    </location>
</feature>
<feature type="region of interest" description="Disordered" evidence="1">
    <location>
        <begin position="363"/>
        <end position="450"/>
    </location>
</feature>
<sequence>MNDTKNNISSSFWNPNKVMTKVLLKVSETGIESTPGIVKHNQPITQSENPTDPTDAVTFKYLKENYTKENDPNPGFLPTTGGTMTGDIDMQGNNVTDIVMYKQNGQQDPDDGSAVTIGYLNEKADEIKSNDKITQAVADLSDINSQISTLHQLLGIAEDPDTVTNPDFLKTSGGTVYEDIDMGEKTVLNLGTPTNKDTKSAINVEFVQAKITSPQMAFLKNNDTNLSNITVSEYFNWLQDPTQAPTPEPDPDPEPEPEPDTSDSSGSGSENPADPAPTTPDNSNTPNNPPSPSNGASSFIRELAATTTGSTDTEITPAAEGTDLPNTTFSEKSPLWEEFFSFSDSSRSEIVIQKTGILTFSMQGTWNHPNNTTPTSTDPISLELTVTPPKTDTTPESPPSPPEAPAPEATPSPTNNNPTASITKTFSRKYNLSATPSPTPTTPTEPTTITKTLSLSSGQSCTLQIPVQATGSVLKLKYVNPNNNSSGGSSGSGGSSQPETPATTPDSSSSSPTSRIRIQYASTTTTDSEQPTTNPVEAQTDESTPPETTPTGITLTSFSWSLVLTSGEITKATSTTSTPSQP</sequence>
<dbReference type="RefSeq" id="WP_011324538.1">
    <property type="nucleotide sequence ID" value="NC_007429.1"/>
</dbReference>
<dbReference type="HOGENOM" id="CLU_035693_0_0_0"/>